<dbReference type="Proteomes" id="UP001165576">
    <property type="component" value="Unassembled WGS sequence"/>
</dbReference>
<accession>A0ABT3WIN5</accession>
<evidence type="ECO:0000313" key="2">
    <source>
        <dbReference type="EMBL" id="MCX5618758.1"/>
    </source>
</evidence>
<evidence type="ECO:0000313" key="3">
    <source>
        <dbReference type="Proteomes" id="UP001165576"/>
    </source>
</evidence>
<comment type="caution">
    <text evidence="2">The sequence shown here is derived from an EMBL/GenBank/DDBJ whole genome shotgun (WGS) entry which is preliminary data.</text>
</comment>
<protein>
    <recommendedName>
        <fullName evidence="4">Accessory factor UbiK family protein</fullName>
    </recommendedName>
</protein>
<evidence type="ECO:0008006" key="4">
    <source>
        <dbReference type="Google" id="ProtNLM"/>
    </source>
</evidence>
<reference evidence="2" key="1">
    <citation type="submission" date="2022-07" db="EMBL/GenBank/DDBJ databases">
        <title>Bombella genomes.</title>
        <authorList>
            <person name="Harer L."/>
            <person name="Styblova S."/>
            <person name="Ehrmann M."/>
        </authorList>
    </citation>
    <scope>NUCLEOTIDE SEQUENCE</scope>
    <source>
        <strain evidence="2">TMW 2.2543</strain>
    </source>
</reference>
<gene>
    <name evidence="2" type="ORF">NQF86_08820</name>
</gene>
<keyword evidence="3" id="KW-1185">Reference proteome</keyword>
<dbReference type="RefSeq" id="WP_266117283.1">
    <property type="nucleotide sequence ID" value="NZ_JANIDY010000006.1"/>
</dbReference>
<evidence type="ECO:0000256" key="1">
    <source>
        <dbReference type="SAM" id="Coils"/>
    </source>
</evidence>
<proteinExistence type="predicted"/>
<dbReference type="EMBL" id="JANIDY010000006">
    <property type="protein sequence ID" value="MCX5618758.1"/>
    <property type="molecule type" value="Genomic_DNA"/>
</dbReference>
<keyword evidence="1" id="KW-0175">Coiled coil</keyword>
<sequence length="87" mass="9624">MSVQEGNPLGIMQKNPDLERLEIALVQLGFALEQQEIQAEAERTHQNEIKKALLERIEALEARLRDLLAMGEKGDGDVASPTAKEEG</sequence>
<organism evidence="2 3">
    <name type="scientific">Bombella pluederhausensis</name>
    <dbReference type="NCBI Taxonomy" id="2967336"/>
    <lineage>
        <taxon>Bacteria</taxon>
        <taxon>Pseudomonadati</taxon>
        <taxon>Pseudomonadota</taxon>
        <taxon>Alphaproteobacteria</taxon>
        <taxon>Acetobacterales</taxon>
        <taxon>Acetobacteraceae</taxon>
        <taxon>Bombella</taxon>
    </lineage>
</organism>
<feature type="coiled-coil region" evidence="1">
    <location>
        <begin position="43"/>
        <end position="70"/>
    </location>
</feature>
<name>A0ABT3WIN5_9PROT</name>